<feature type="compositionally biased region" description="Low complexity" evidence="1">
    <location>
        <begin position="35"/>
        <end position="49"/>
    </location>
</feature>
<evidence type="ECO:0008006" key="4">
    <source>
        <dbReference type="Google" id="ProtNLM"/>
    </source>
</evidence>
<comment type="caution">
    <text evidence="2">The sequence shown here is derived from an EMBL/GenBank/DDBJ whole genome shotgun (WGS) entry which is preliminary data.</text>
</comment>
<dbReference type="InterPro" id="IPR021847">
    <property type="entry name" value="DUF3443"/>
</dbReference>
<name>A0A9N8MJQ4_9BURK</name>
<evidence type="ECO:0000313" key="2">
    <source>
        <dbReference type="EMBL" id="CAE6854807.1"/>
    </source>
</evidence>
<accession>A0A9N8MJQ4</accession>
<gene>
    <name evidence="2" type="ORF">R70211_00103</name>
</gene>
<keyword evidence="3" id="KW-1185">Reference proteome</keyword>
<dbReference type="RefSeq" id="WP_201138729.1">
    <property type="nucleotide sequence ID" value="NZ_CAJNAS010000001.1"/>
</dbReference>
<dbReference type="Proteomes" id="UP000675121">
    <property type="component" value="Unassembled WGS sequence"/>
</dbReference>
<proteinExistence type="predicted"/>
<organism evidence="2 3">
    <name type="scientific">Paraburkholderia domus</name>
    <dbReference type="NCBI Taxonomy" id="2793075"/>
    <lineage>
        <taxon>Bacteria</taxon>
        <taxon>Pseudomonadati</taxon>
        <taxon>Pseudomonadota</taxon>
        <taxon>Betaproteobacteria</taxon>
        <taxon>Burkholderiales</taxon>
        <taxon>Burkholderiaceae</taxon>
        <taxon>Paraburkholderia</taxon>
    </lineage>
</organism>
<protein>
    <recommendedName>
        <fullName evidence="4">DUF3443 domain-containing protein</fullName>
    </recommendedName>
</protein>
<feature type="region of interest" description="Disordered" evidence="1">
    <location>
        <begin position="32"/>
        <end position="62"/>
    </location>
</feature>
<dbReference type="PROSITE" id="PS51257">
    <property type="entry name" value="PROKAR_LIPOPROTEIN"/>
    <property type="match status" value="1"/>
</dbReference>
<evidence type="ECO:0000313" key="3">
    <source>
        <dbReference type="Proteomes" id="UP000675121"/>
    </source>
</evidence>
<dbReference type="Pfam" id="PF11925">
    <property type="entry name" value="DUF3443"/>
    <property type="match status" value="1"/>
</dbReference>
<sequence length="438" mass="43819">MRTMQSVVKLRGWVQAVVAVALVSVVAACGGGGSSSSDNSSNALNGGSLPPSPTQQPIDPSAAANKANTVPITVGPGVNGVINIPTVSVTICAPGPASNCQTINNIQVDTGSFGLRVVSSVLKPSLLQALPNTFGTSGAQLAECATFADGYTWGTVRNATVAIGGETTTTSIPIQIIGDLASSTVPAKGCGSGSAENTASDLGANGILGIGTAPTDCGATCANASTAATYSNYFACPGGTSCVRTAVPLSPVNQQVANPVANFPVDNNGVIVQLPPVPDTGAASAIGTLVFGIRTQSNNALAAAQTFTTDAFGDLNNSVYNGTTVSAFLDSGSNAYFFADSSLTLCGSNFAGFYCPSAAQTRSITLVGLNGTKAGASIGILSASTLFGNSSNYAFNDLAGQIGGNSSFDLGLPFFYGRYVYYGFDQTASGGQTPYVGF</sequence>
<dbReference type="AlphaFoldDB" id="A0A9N8MJQ4"/>
<dbReference type="EMBL" id="CAJNAS010000001">
    <property type="protein sequence ID" value="CAE6854807.1"/>
    <property type="molecule type" value="Genomic_DNA"/>
</dbReference>
<evidence type="ECO:0000256" key="1">
    <source>
        <dbReference type="SAM" id="MobiDB-lite"/>
    </source>
</evidence>
<reference evidence="2" key="1">
    <citation type="submission" date="2021-02" db="EMBL/GenBank/DDBJ databases">
        <authorList>
            <person name="Vanwijnsberghe S."/>
        </authorList>
    </citation>
    <scope>NUCLEOTIDE SEQUENCE</scope>
    <source>
        <strain evidence="2">R-70211</strain>
    </source>
</reference>